<protein>
    <submittedName>
        <fullName evidence="2">MarR family transcriptional regulator</fullName>
    </submittedName>
</protein>
<accession>A0A7C5U8H2</accession>
<organism evidence="2">
    <name type="scientific">Caldiarchaeum subterraneum</name>
    <dbReference type="NCBI Taxonomy" id="311458"/>
    <lineage>
        <taxon>Archaea</taxon>
        <taxon>Nitrososphaerota</taxon>
        <taxon>Candidatus Caldarchaeales</taxon>
        <taxon>Candidatus Caldarchaeaceae</taxon>
        <taxon>Candidatus Caldarchaeum</taxon>
    </lineage>
</organism>
<dbReference type="InterPro" id="IPR036388">
    <property type="entry name" value="WH-like_DNA-bd_sf"/>
</dbReference>
<feature type="domain" description="HTH marR-type" evidence="1">
    <location>
        <begin position="14"/>
        <end position="63"/>
    </location>
</feature>
<dbReference type="EMBL" id="DRXS01000199">
    <property type="protein sequence ID" value="HHR40909.1"/>
    <property type="molecule type" value="Genomic_DNA"/>
</dbReference>
<name>A0A7C5U8H2_CALS0</name>
<dbReference type="SUPFAM" id="SSF46785">
    <property type="entry name" value="Winged helix' DNA-binding domain"/>
    <property type="match status" value="1"/>
</dbReference>
<dbReference type="InterPro" id="IPR036390">
    <property type="entry name" value="WH_DNA-bd_sf"/>
</dbReference>
<evidence type="ECO:0000313" key="2">
    <source>
        <dbReference type="EMBL" id="HHR40909.1"/>
    </source>
</evidence>
<dbReference type="GO" id="GO:0003700">
    <property type="term" value="F:DNA-binding transcription factor activity"/>
    <property type="evidence" value="ECO:0007669"/>
    <property type="project" value="InterPro"/>
</dbReference>
<proteinExistence type="predicted"/>
<sequence>MTRPEHMVEEVLKTYVHIRVLKILSSSKEPLTKYQLAKHAATSLTTISKIVEDLSKHGWISRTNYRPVKYLLNRTPAVNRFLEFLSETGYV</sequence>
<dbReference type="Gene3D" id="1.10.10.10">
    <property type="entry name" value="Winged helix-like DNA-binding domain superfamily/Winged helix DNA-binding domain"/>
    <property type="match status" value="1"/>
</dbReference>
<reference evidence="2" key="1">
    <citation type="journal article" date="2020" name="mSystems">
        <title>Genome- and Community-Level Interaction Insights into Carbon Utilization and Element Cycling Functions of Hydrothermarchaeota in Hydrothermal Sediment.</title>
        <authorList>
            <person name="Zhou Z."/>
            <person name="Liu Y."/>
            <person name="Xu W."/>
            <person name="Pan J."/>
            <person name="Luo Z.H."/>
            <person name="Li M."/>
        </authorList>
    </citation>
    <scope>NUCLEOTIDE SEQUENCE [LARGE SCALE GENOMIC DNA]</scope>
    <source>
        <strain evidence="2">SpSt-1084</strain>
    </source>
</reference>
<gene>
    <name evidence="2" type="ORF">ENM42_03665</name>
</gene>
<dbReference type="InterPro" id="IPR000835">
    <property type="entry name" value="HTH_MarR-typ"/>
</dbReference>
<dbReference type="AlphaFoldDB" id="A0A7C5U8H2"/>
<evidence type="ECO:0000259" key="1">
    <source>
        <dbReference type="Pfam" id="PF01047"/>
    </source>
</evidence>
<dbReference type="Pfam" id="PF01047">
    <property type="entry name" value="MarR"/>
    <property type="match status" value="1"/>
</dbReference>
<comment type="caution">
    <text evidence="2">The sequence shown here is derived from an EMBL/GenBank/DDBJ whole genome shotgun (WGS) entry which is preliminary data.</text>
</comment>